<feature type="compositionally biased region" description="Low complexity" evidence="1">
    <location>
        <begin position="50"/>
        <end position="66"/>
    </location>
</feature>
<protein>
    <recommendedName>
        <fullName evidence="2">Gfd2/YDR514C-like C-terminal domain-containing protein</fullName>
    </recommendedName>
</protein>
<reference evidence="3" key="2">
    <citation type="journal article" date="2019" name="IMA Fungus">
        <title>Genome sequencing and comparison of five Tilletia species to identify candidate genes for the detection of regulated species infecting wheat.</title>
        <authorList>
            <person name="Nguyen H.D.T."/>
            <person name="Sultana T."/>
            <person name="Kesanakurti P."/>
            <person name="Hambleton S."/>
        </authorList>
    </citation>
    <scope>NUCLEOTIDE SEQUENCE</scope>
    <source>
        <strain evidence="3">DAOMC 236422</strain>
    </source>
</reference>
<feature type="compositionally biased region" description="Polar residues" evidence="1">
    <location>
        <begin position="27"/>
        <end position="43"/>
    </location>
</feature>
<feature type="region of interest" description="Disordered" evidence="1">
    <location>
        <begin position="523"/>
        <end position="560"/>
    </location>
</feature>
<feature type="region of interest" description="Disordered" evidence="1">
    <location>
        <begin position="1"/>
        <end position="95"/>
    </location>
</feature>
<feature type="domain" description="Gfd2/YDR514C-like C-terminal" evidence="2">
    <location>
        <begin position="591"/>
        <end position="810"/>
    </location>
</feature>
<dbReference type="AlphaFoldDB" id="A0A8X7NDV7"/>
<feature type="compositionally biased region" description="Basic and acidic residues" evidence="1">
    <location>
        <begin position="292"/>
        <end position="313"/>
    </location>
</feature>
<feature type="compositionally biased region" description="Polar residues" evidence="1">
    <location>
        <begin position="322"/>
        <end position="335"/>
    </location>
</feature>
<feature type="compositionally biased region" description="Low complexity" evidence="1">
    <location>
        <begin position="346"/>
        <end position="359"/>
    </location>
</feature>
<feature type="region of interest" description="Disordered" evidence="1">
    <location>
        <begin position="292"/>
        <end position="410"/>
    </location>
</feature>
<feature type="compositionally biased region" description="Basic and acidic residues" evidence="1">
    <location>
        <begin position="1"/>
        <end position="11"/>
    </location>
</feature>
<dbReference type="InterPro" id="IPR040151">
    <property type="entry name" value="Gfd2/YDR514C-like"/>
</dbReference>
<keyword evidence="4" id="KW-1185">Reference proteome</keyword>
<proteinExistence type="predicted"/>
<evidence type="ECO:0000259" key="2">
    <source>
        <dbReference type="Pfam" id="PF21762"/>
    </source>
</evidence>
<feature type="compositionally biased region" description="Low complexity" evidence="1">
    <location>
        <begin position="13"/>
        <end position="26"/>
    </location>
</feature>
<evidence type="ECO:0000256" key="1">
    <source>
        <dbReference type="SAM" id="MobiDB-lite"/>
    </source>
</evidence>
<evidence type="ECO:0000313" key="4">
    <source>
        <dbReference type="Proteomes" id="UP000078113"/>
    </source>
</evidence>
<name>A0A8X7NDV7_9BASI</name>
<sequence>MSSRFNTDRNRNSWRPRQQQQSRESSTASFRTANESFSNRYGSQQPPPQQRYQQQQQQQHQPQPQHRPFENPASDDKQRGAGPEASTQDSLDPPWQLELASIAKALRDRTANFLSVQAVPWDHGPHEIIEFGWSYPDPKQSHAPLEESLVTMHYVPQSGIKRRNGMLSMDARAYFLFGDHSSDLQNGDEEWNSARTVRTRLEDIVDRLEDTIRMLVKDKRPLYLVVHGSNRGVAALAQAAVNTVDWGPTVFGTIENDDHVALDMNMDLSKLNALHQAARIAKDKERALAERQEWEDKMKKLRQPGDARSREPDPYAPPQLPSRFNAQPSQNNAYGTGSRGNEHGPSSSSASAYTSSHAAQQGPSTSNRGRDHYDDDDGDYDEWGQPISDDEGIFDMPFQPAPAPAPQLIKKDPDVKILDTATLMKAIGYTWYQPDLNPNAKEPDDPTVKDMCKAIELNKSPYAYKFPKYIFDNAGNDAHYTILSLAEMCRQWFENIENRGQAAAAVPDIIRQNDALARETLNSLNVDARPSAPEPPRNVPVKRDNDGPSSQRKKPKADRFTSNSLETLIKEYDCLRDAWQAGERGEKTIAWIALDQETYEVDHNYTTEVGWSVLYPLSCFEIDMSGTRQGIVASHFIVEEHRHLRNYMYVPNNRDHFLMGSTSSETIDGAQKLENGSCVCPEPKIWAKLKRKLKQLGKRIDEIYLVFHDASADLAMLEQWEVLQGVEVLPFFDDKTGKHRVPQAKKGSNERRPIWLVDTQRLMRAYQHSKEVTSIKTMCEELVLDPVIANKRFHNAGNDAFYTLYAMKVMAQGPELPELRKKKQEERKVLPRGPRASAMVLQSWDQEYTEYELPGAKDEHTPLQAIQPEISTTPGSQERLRPLFDLSNSWYEQQCAYIAIRSVVVDGQVVELGWSVIDRRSISTQLDPFSSSASSSTGALPQPQRTYHLIDSENINLLSASGGHRFHKPYAEMQLDTDKQIVLSANNSEKLANGTIATTQTRMARQLRTVIANLRKSPGTVYFVFHGSVEDNPIPKLLIPNDQLPEPLRDSSRPTAATAVDDDDENKVADIKIFDSSLLFERYIEKVETVCSADAVLLDNTKPTLQDMCTEFNLLAGEQISLENTGNAAHLILRAVSYMSSHNPVDHAKGGPATTDPQEQIARLRALATLPGLPM</sequence>
<dbReference type="InterPro" id="IPR048519">
    <property type="entry name" value="Gfd2/YDR514C-like_C"/>
</dbReference>
<feature type="compositionally biased region" description="Acidic residues" evidence="1">
    <location>
        <begin position="374"/>
        <end position="393"/>
    </location>
</feature>
<organism evidence="3 4">
    <name type="scientific">Tilletia walkeri</name>
    <dbReference type="NCBI Taxonomy" id="117179"/>
    <lineage>
        <taxon>Eukaryota</taxon>
        <taxon>Fungi</taxon>
        <taxon>Dikarya</taxon>
        <taxon>Basidiomycota</taxon>
        <taxon>Ustilaginomycotina</taxon>
        <taxon>Exobasidiomycetes</taxon>
        <taxon>Tilletiales</taxon>
        <taxon>Tilletiaceae</taxon>
        <taxon>Tilletia</taxon>
    </lineage>
</organism>
<reference evidence="3" key="1">
    <citation type="submission" date="2016-04" db="EMBL/GenBank/DDBJ databases">
        <authorList>
            <person name="Nguyen H.D."/>
            <person name="Samba Siva P."/>
            <person name="Cullis J."/>
            <person name="Levesque C.A."/>
            <person name="Hambleton S."/>
        </authorList>
    </citation>
    <scope>NUCLEOTIDE SEQUENCE</scope>
    <source>
        <strain evidence="3">DAOMC 236422</strain>
    </source>
</reference>
<gene>
    <name evidence="3" type="ORF">A4X09_0g143</name>
</gene>
<dbReference type="PANTHER" id="PTHR28083:SF1">
    <property type="entry name" value="GOOD FOR FULL DBP5 ACTIVITY PROTEIN 2"/>
    <property type="match status" value="1"/>
</dbReference>
<dbReference type="Pfam" id="PF21762">
    <property type="entry name" value="DEDDh_C"/>
    <property type="match status" value="1"/>
</dbReference>
<accession>A0A8X7NDV7</accession>
<dbReference type="InterPro" id="IPR012337">
    <property type="entry name" value="RNaseH-like_sf"/>
</dbReference>
<dbReference type="EMBL" id="LWDG02000002">
    <property type="protein sequence ID" value="KAE8272191.1"/>
    <property type="molecule type" value="Genomic_DNA"/>
</dbReference>
<comment type="caution">
    <text evidence="3">The sequence shown here is derived from an EMBL/GenBank/DDBJ whole genome shotgun (WGS) entry which is preliminary data.</text>
</comment>
<dbReference type="PANTHER" id="PTHR28083">
    <property type="entry name" value="GOOD FOR FULL DBP5 ACTIVITY PROTEIN 2"/>
    <property type="match status" value="1"/>
</dbReference>
<dbReference type="SUPFAM" id="SSF53098">
    <property type="entry name" value="Ribonuclease H-like"/>
    <property type="match status" value="1"/>
</dbReference>
<evidence type="ECO:0000313" key="3">
    <source>
        <dbReference type="EMBL" id="KAE8272191.1"/>
    </source>
</evidence>
<dbReference type="Proteomes" id="UP000078113">
    <property type="component" value="Unassembled WGS sequence"/>
</dbReference>
<dbReference type="GO" id="GO:0005634">
    <property type="term" value="C:nucleus"/>
    <property type="evidence" value="ECO:0007669"/>
    <property type="project" value="TreeGrafter"/>
</dbReference>